<evidence type="ECO:0000259" key="2">
    <source>
        <dbReference type="Pfam" id="PF13539"/>
    </source>
</evidence>
<organism evidence="3 4">
    <name type="scientific">Sungkyunkwania multivorans</name>
    <dbReference type="NCBI Taxonomy" id="1173618"/>
    <lineage>
        <taxon>Bacteria</taxon>
        <taxon>Pseudomonadati</taxon>
        <taxon>Bacteroidota</taxon>
        <taxon>Flavobacteriia</taxon>
        <taxon>Flavobacteriales</taxon>
        <taxon>Flavobacteriaceae</taxon>
        <taxon>Sungkyunkwania</taxon>
    </lineage>
</organism>
<feature type="transmembrane region" description="Helical" evidence="1">
    <location>
        <begin position="29"/>
        <end position="46"/>
    </location>
</feature>
<dbReference type="CDD" id="cd14845">
    <property type="entry name" value="L-Ala-D-Glu_peptidase_like"/>
    <property type="match status" value="1"/>
</dbReference>
<gene>
    <name evidence="3" type="ORF">ACFQ1M_09755</name>
</gene>
<dbReference type="InterPro" id="IPR039561">
    <property type="entry name" value="Peptidase_M15C"/>
</dbReference>
<dbReference type="SUPFAM" id="SSF55166">
    <property type="entry name" value="Hedgehog/DD-peptidase"/>
    <property type="match status" value="1"/>
</dbReference>
<evidence type="ECO:0000313" key="3">
    <source>
        <dbReference type="EMBL" id="MFD0862491.1"/>
    </source>
</evidence>
<dbReference type="Proteomes" id="UP001596978">
    <property type="component" value="Unassembled WGS sequence"/>
</dbReference>
<reference evidence="4" key="1">
    <citation type="journal article" date="2019" name="Int. J. Syst. Evol. Microbiol.">
        <title>The Global Catalogue of Microorganisms (GCM) 10K type strain sequencing project: providing services to taxonomists for standard genome sequencing and annotation.</title>
        <authorList>
            <consortium name="The Broad Institute Genomics Platform"/>
            <consortium name="The Broad Institute Genome Sequencing Center for Infectious Disease"/>
            <person name="Wu L."/>
            <person name="Ma J."/>
        </authorList>
    </citation>
    <scope>NUCLEOTIDE SEQUENCE [LARGE SCALE GENOMIC DNA]</scope>
    <source>
        <strain evidence="4">CCUG 62952</strain>
    </source>
</reference>
<keyword evidence="4" id="KW-1185">Reference proteome</keyword>
<dbReference type="EMBL" id="JBHTJH010000008">
    <property type="protein sequence ID" value="MFD0862491.1"/>
    <property type="molecule type" value="Genomic_DNA"/>
</dbReference>
<proteinExistence type="predicted"/>
<protein>
    <submittedName>
        <fullName evidence="3">M15 family metallopeptidase</fullName>
    </submittedName>
</protein>
<dbReference type="Pfam" id="PF13539">
    <property type="entry name" value="Peptidase_M15_4"/>
    <property type="match status" value="1"/>
</dbReference>
<dbReference type="RefSeq" id="WP_386407586.1">
    <property type="nucleotide sequence ID" value="NZ_JBHTJH010000008.1"/>
</dbReference>
<keyword evidence="1" id="KW-0472">Membrane</keyword>
<feature type="domain" description="Peptidase M15C" evidence="2">
    <location>
        <begin position="121"/>
        <end position="178"/>
    </location>
</feature>
<name>A0ABW3CXH4_9FLAO</name>
<evidence type="ECO:0000256" key="1">
    <source>
        <dbReference type="SAM" id="Phobius"/>
    </source>
</evidence>
<comment type="caution">
    <text evidence="3">The sequence shown here is derived from an EMBL/GenBank/DDBJ whole genome shotgun (WGS) entry which is preliminary data.</text>
</comment>
<keyword evidence="1" id="KW-0812">Transmembrane</keyword>
<accession>A0ABW3CXH4</accession>
<dbReference type="Gene3D" id="3.30.1380.10">
    <property type="match status" value="1"/>
</dbReference>
<sequence>MDVGIARLWWVQAAKAKQNDKGLHLMNRWQYILAAIGAIAILGITNKDLIMDTWDRFTNRRIRNLHPIIRDKVSGAINRLDRMGIKVRITKDGHFRSFELQDELYAIGRTKDLHLPKVTNARAGESWHNYALAVDVVEIKNGKALWSNPRWEIIAREFEREGFEWGGRWTRKDRPHFQFRNGLSISQAKNIYLNGQRDARGFILV</sequence>
<keyword evidence="1" id="KW-1133">Transmembrane helix</keyword>
<evidence type="ECO:0000313" key="4">
    <source>
        <dbReference type="Proteomes" id="UP001596978"/>
    </source>
</evidence>
<dbReference type="InterPro" id="IPR009045">
    <property type="entry name" value="Zn_M74/Hedgehog-like"/>
</dbReference>